<sequence length="1251" mass="141850">MATKILFYTAIDTELSNVSNAVRNICSKCGSIVNIAARSKRDVDDSKKEKELMNLALGSDMILIHLMGGTDSLPVVDKVCEIAEEKGIEIAILPSSGENYQELFKMGTLNQEEYFKVYHYVSYGGASNFENLFLWISNKISKTCFSVIEPKPLPWEGIYHPDYGDEIKPETYIQEKLNEKKPIIGILFYQSYWNAENLEFMDDLIKEIENQGGAVIPVFLTASKNDELGSKGIEWVIDNYFMQNGTSIVDAVINTLMFSQTVATPTFSRVAGGNFYQRLGKPIIKAILTMTPYSDWKNGLQGFGPLDVVMSMALPEFDGDIITVPIATREELERDPLTGAVLTKYVPIKDRIKKVASLSLNWAKLSYKPNCDKKIAIIFHNYPPRNDRIGCAFGLDSPVSVHKLLTEMKNEGCKVEDIPENGKALMERMLSGLTNERGWLSSEEMNKRAVGKVHNKEYEMWFNNFPLLPQQQLEKSWGKPPGEIFSSGENILIPGILLGNVFIGVQPTRGFLEDPASIYHSPDLPPPHHYLAYYRWIRDIFKADIVYHIGKHGSLEWLPGKGNGLSEECYPDLVLMDLPNVYPYIINNPGEGTQAKRRSHACIIDHLIPVMTRADTYEEMADVEVLIKEYNEAKSMDAGKLPILRTLIWEKVEASKLDSDLKITKEEAEKDWEEFLEKIHSYLYDIKDCLIRDGLHILGQPPEGEPLVEMISALTRLSNGSVPSLRETLAEFLGYDYEELIKNPGFYSPEISSTYAEILDMIDEKSKKLIKAFYEEDFDKNKIKDIITNIFGKETVKLSQVMEFIGEKIVPALNGTTQEIENCIEALGGNFVSPGPSGAPTRGRVDILPTGRNFYSIDPQAMPTRSSWEIGVELANSLLEKHMEETNAYPEMIGIIVWCTSNMRTGGDDVSEALYLMGVKPVWDEKSGRVKDLSVIPLEELGRPRIDITFRTSGMFRDAMLNVMHLLDKAVEMVASLDEPDDMNYVAKHVREEIEEKVSKGIDLNKAKEEALWRIFSDKPGTYGAGVSDLVTSKNWKDEKDLCNVYVTWGGYVYTRDTYGLEAKDVFSSRLASVDATVKNEDTRELDMFDCDDFYSYHGGMVAAVKALKGSLPHSYSGDSSDPDRVKVRTLEEETRHIFRARILNPKWIESMKRHGYKGAGDFSHMVETAFGWDATAEVLDDWLYEELAKKYALDEDMQEWFKEENPWALKNIVENLLEAIERDMWQPSEELKDELREVYLDIEGELEERT</sequence>
<dbReference type="PANTHER" id="PTHR44119">
    <property type="entry name" value="MAGNESIUM-CHELATASE SUBUNIT CHLH, CHLOROPLASTIC"/>
    <property type="match status" value="1"/>
</dbReference>
<dbReference type="PANTHER" id="PTHR44119:SF7">
    <property type="entry name" value="MAGNESIUM CHELATASE SUBUNIT"/>
    <property type="match status" value="1"/>
</dbReference>
<dbReference type="GO" id="GO:0009236">
    <property type="term" value="P:cobalamin biosynthetic process"/>
    <property type="evidence" value="ECO:0007669"/>
    <property type="project" value="InterPro"/>
</dbReference>
<dbReference type="Proteomes" id="UP000671913">
    <property type="component" value="Chromosome"/>
</dbReference>
<dbReference type="GO" id="GO:0016851">
    <property type="term" value="F:magnesium chelatase activity"/>
    <property type="evidence" value="ECO:0007669"/>
    <property type="project" value="InterPro"/>
</dbReference>
<dbReference type="GO" id="GO:0051116">
    <property type="term" value="F:cobaltochelatase activity"/>
    <property type="evidence" value="ECO:0007669"/>
    <property type="project" value="UniProtKB-EC"/>
</dbReference>
<keyword evidence="3" id="KW-0436">Ligase</keyword>
<dbReference type="EMBL" id="CP060096">
    <property type="protein sequence ID" value="QSZ26832.1"/>
    <property type="molecule type" value="Genomic_DNA"/>
</dbReference>
<proteinExistence type="inferred from homology"/>
<dbReference type="NCBIfam" id="TIGR02257">
    <property type="entry name" value="cobalto_cobN"/>
    <property type="match status" value="1"/>
</dbReference>
<accession>A0A975GA64</accession>
<name>A0A975GA64_9THEO</name>
<dbReference type="GO" id="GO:0015995">
    <property type="term" value="P:chlorophyll biosynthetic process"/>
    <property type="evidence" value="ECO:0007669"/>
    <property type="project" value="InterPro"/>
</dbReference>
<reference evidence="3" key="1">
    <citation type="submission" date="2020-08" db="EMBL/GenBank/DDBJ databases">
        <title>Genomic insights into the carbon and energy metabolism of the first obligate autotrophic acetogenic bacterium Aceticella autotrophica gen. nov., sp. nov.</title>
        <authorList>
            <person name="Toshchakov S.V."/>
            <person name="Elcheninov A.G."/>
            <person name="Kublanov I.V."/>
            <person name="Frolov E.N."/>
            <person name="Lebedinsky A.V."/>
        </authorList>
    </citation>
    <scope>NUCLEOTIDE SEQUENCE</scope>
    <source>
        <strain evidence="3">3443-3Ac</strain>
    </source>
</reference>
<protein>
    <submittedName>
        <fullName evidence="3">Cobaltochelatase subunit CobN</fullName>
        <ecNumber evidence="3">6.6.1.2</ecNumber>
    </submittedName>
</protein>
<dbReference type="AlphaFoldDB" id="A0A975GA64"/>
<evidence type="ECO:0000256" key="1">
    <source>
        <dbReference type="ARBA" id="ARBA00010851"/>
    </source>
</evidence>
<keyword evidence="4" id="KW-1185">Reference proteome</keyword>
<dbReference type="InterPro" id="IPR011953">
    <property type="entry name" value="Cobalto_CobN"/>
</dbReference>
<dbReference type="InterPro" id="IPR003672">
    <property type="entry name" value="CobN/Mg_chltase"/>
</dbReference>
<dbReference type="CDD" id="cd10150">
    <property type="entry name" value="CobN_like"/>
    <property type="match status" value="1"/>
</dbReference>
<evidence type="ECO:0000313" key="4">
    <source>
        <dbReference type="Proteomes" id="UP000671913"/>
    </source>
</evidence>
<organism evidence="3 4">
    <name type="scientific">Aceticella autotrophica</name>
    <dbReference type="NCBI Taxonomy" id="2755338"/>
    <lineage>
        <taxon>Bacteria</taxon>
        <taxon>Bacillati</taxon>
        <taxon>Bacillota</taxon>
        <taxon>Clostridia</taxon>
        <taxon>Thermoanaerobacterales</taxon>
        <taxon>Thermoanaerobacteraceae</taxon>
        <taxon>Aceticella</taxon>
    </lineage>
</organism>
<dbReference type="EC" id="6.6.1.2" evidence="3"/>
<evidence type="ECO:0000313" key="3">
    <source>
        <dbReference type="EMBL" id="QSZ26832.1"/>
    </source>
</evidence>
<comment type="similarity">
    <text evidence="1">Belongs to the Mg-chelatase subunit H family.</text>
</comment>
<gene>
    <name evidence="3" type="primary">cobN</name>
    <name evidence="3" type="ORF">ACETAC_08075</name>
</gene>
<dbReference type="NCBIfam" id="TIGR02025">
    <property type="entry name" value="BchH"/>
    <property type="match status" value="1"/>
</dbReference>
<dbReference type="KEGG" id="aaut:ACETAC_08075"/>
<dbReference type="InterPro" id="IPR011771">
    <property type="entry name" value="BchH"/>
</dbReference>
<feature type="domain" description="CobN/magnesium chelatase" evidence="2">
    <location>
        <begin position="118"/>
        <end position="1231"/>
    </location>
</feature>
<dbReference type="RefSeq" id="WP_284679520.1">
    <property type="nucleotide sequence ID" value="NZ_CP060096.1"/>
</dbReference>
<evidence type="ECO:0000259" key="2">
    <source>
        <dbReference type="Pfam" id="PF02514"/>
    </source>
</evidence>
<dbReference type="Pfam" id="PF02514">
    <property type="entry name" value="CobN-Mg_chel"/>
    <property type="match status" value="1"/>
</dbReference>